<dbReference type="SUPFAM" id="SSF53300">
    <property type="entry name" value="vWA-like"/>
    <property type="match status" value="5"/>
</dbReference>
<dbReference type="CDD" id="cd01472">
    <property type="entry name" value="vWA_collagen"/>
    <property type="match status" value="1"/>
</dbReference>
<feature type="domain" description="VWFA" evidence="1">
    <location>
        <begin position="812"/>
        <end position="837"/>
    </location>
</feature>
<feature type="non-terminal residue" evidence="2">
    <location>
        <position position="837"/>
    </location>
</feature>
<evidence type="ECO:0000313" key="2">
    <source>
        <dbReference type="EMBL" id="MEQ2226016.1"/>
    </source>
</evidence>
<dbReference type="InterPro" id="IPR002035">
    <property type="entry name" value="VWF_A"/>
</dbReference>
<evidence type="ECO:0000313" key="3">
    <source>
        <dbReference type="Proteomes" id="UP001482620"/>
    </source>
</evidence>
<evidence type="ECO:0000259" key="1">
    <source>
        <dbReference type="PROSITE" id="PS50234"/>
    </source>
</evidence>
<dbReference type="PANTHER" id="PTHR24020:SF86">
    <property type="entry name" value="COLLAGEN, TYPE VI, ALPHA 4"/>
    <property type="match status" value="1"/>
</dbReference>
<dbReference type="SMART" id="SM00327">
    <property type="entry name" value="VWA"/>
    <property type="match status" value="4"/>
</dbReference>
<organism evidence="2 3">
    <name type="scientific">Ilyodon furcidens</name>
    <name type="common">goldbreast splitfin</name>
    <dbReference type="NCBI Taxonomy" id="33524"/>
    <lineage>
        <taxon>Eukaryota</taxon>
        <taxon>Metazoa</taxon>
        <taxon>Chordata</taxon>
        <taxon>Craniata</taxon>
        <taxon>Vertebrata</taxon>
        <taxon>Euteleostomi</taxon>
        <taxon>Actinopterygii</taxon>
        <taxon>Neopterygii</taxon>
        <taxon>Teleostei</taxon>
        <taxon>Neoteleostei</taxon>
        <taxon>Acanthomorphata</taxon>
        <taxon>Ovalentaria</taxon>
        <taxon>Atherinomorphae</taxon>
        <taxon>Cyprinodontiformes</taxon>
        <taxon>Goodeidae</taxon>
        <taxon>Ilyodon</taxon>
    </lineage>
</organism>
<accession>A0ABV0T0V1</accession>
<keyword evidence="3" id="KW-1185">Reference proteome</keyword>
<dbReference type="EMBL" id="JAHRIQ010014254">
    <property type="protein sequence ID" value="MEQ2226016.1"/>
    <property type="molecule type" value="Genomic_DNA"/>
</dbReference>
<dbReference type="Proteomes" id="UP001482620">
    <property type="component" value="Unassembled WGS sequence"/>
</dbReference>
<proteinExistence type="predicted"/>
<gene>
    <name evidence="2" type="ORF">ILYODFUR_023360</name>
</gene>
<feature type="domain" description="VWFA" evidence="1">
    <location>
        <begin position="624"/>
        <end position="796"/>
    </location>
</feature>
<sequence length="837" mass="93144">MSVSVPIEAMLSFSTEQFAFNTLRISQLMDVFTTEEVEAVTEDCRRVNIADIVFIINEAESIGTGNFKLIRTFVQSLISSLNVDQTRVRVGIVTYSDTPIVYAYLNSLQDRAEALQLINLIPYRGGGTKTGAALRTSLDSVFTQRLGSRKDVQKVAIVITDGKSQDSVKKVAVELHRVPVKVFAIGVKQNTMELQDMASYPINRHVFAVNSFTHLKPLRQILQKSICSVIIQGSVNSFKNSTDIKEACEQKDEANIFFLIDDSDSIDIPDLSDTKEFITDFMKTFRIGSSQVRLELVKYSDLPTVQFDLIKYSSISNLKKALKNIQHVGGGTNTGRALAFMESRLVAVSRQGPTYLIVITAGRSADKVKGPAQRIRAQNVTVFAVGVKNSNKAQLEEISGDPVRTFNVPDYHFLKWIKNDILRQICGPEVCKDAPSDVIFLTESSERISQEDFKKMKEFMKSTINKSIVGLDDMRVGVMQFSTDHKLEFPLNEYSSKADILGAIDNMKQLNGGVATGRALSEVLKYFSASEGGRPNLRKNLVLITFSEATDEVKGPAEDLRKSNVFIYSIGVVGGNYTQLSEISGFSDRVINEVNVDLIQELDGVLALKFCDPHRECKKVRKADIIFLVDGSQSIGSQFGSMQTFMESVVNQTIVSRSSTRFGAILYSDDPEIKFSLNDFNSRGEVVNAIEALVPPSKKTYTGKALNYALQFFNEEHGGRRRLKVPQILMVITDGEAHDRDNLEGYSNQLRANNITVLSIGVQNAKMDELLIMAGSNERVFFVDNFKKLETLHKNLSGVICNTTKPACEQMDVVFLLDRSGSINSSNYRIMKTFTAE</sequence>
<feature type="domain" description="VWFA" evidence="1">
    <location>
        <begin position="437"/>
        <end position="606"/>
    </location>
</feature>
<dbReference type="PANTHER" id="PTHR24020">
    <property type="entry name" value="COLLAGEN ALPHA"/>
    <property type="match status" value="1"/>
</dbReference>
<name>A0ABV0T0V1_9TELE</name>
<dbReference type="PROSITE" id="PS50234">
    <property type="entry name" value="VWFA"/>
    <property type="match status" value="5"/>
</dbReference>
<dbReference type="CDD" id="cd01450">
    <property type="entry name" value="vWFA_subfamily_ECM"/>
    <property type="match status" value="2"/>
</dbReference>
<dbReference type="Pfam" id="PF00092">
    <property type="entry name" value="VWA"/>
    <property type="match status" value="4"/>
</dbReference>
<protein>
    <recommendedName>
        <fullName evidence="1">VWFA domain-containing protein</fullName>
    </recommendedName>
</protein>
<reference evidence="2 3" key="1">
    <citation type="submission" date="2021-06" db="EMBL/GenBank/DDBJ databases">
        <authorList>
            <person name="Palmer J.M."/>
        </authorList>
    </citation>
    <scope>NUCLEOTIDE SEQUENCE [LARGE SCALE GENOMIC DNA]</scope>
    <source>
        <strain evidence="3">if_2019</strain>
        <tissue evidence="2">Muscle</tissue>
    </source>
</reference>
<dbReference type="PRINTS" id="PR00453">
    <property type="entry name" value="VWFADOMAIN"/>
</dbReference>
<comment type="caution">
    <text evidence="2">The sequence shown here is derived from an EMBL/GenBank/DDBJ whole genome shotgun (WGS) entry which is preliminary data.</text>
</comment>
<dbReference type="InterPro" id="IPR036465">
    <property type="entry name" value="vWFA_dom_sf"/>
</dbReference>
<dbReference type="Gene3D" id="3.40.50.410">
    <property type="entry name" value="von Willebrand factor, type A domain"/>
    <property type="match status" value="4"/>
</dbReference>
<feature type="domain" description="VWFA" evidence="1">
    <location>
        <begin position="255"/>
        <end position="425"/>
    </location>
</feature>
<feature type="domain" description="VWFA" evidence="1">
    <location>
        <begin position="51"/>
        <end position="226"/>
    </location>
</feature>
<dbReference type="InterPro" id="IPR050525">
    <property type="entry name" value="ECM_Assembly_Org"/>
</dbReference>